<feature type="chain" id="PRO_5043402931" description="Porin domain-containing protein" evidence="1">
    <location>
        <begin position="20"/>
        <end position="357"/>
    </location>
</feature>
<proteinExistence type="predicted"/>
<gene>
    <name evidence="2" type="ORF">Ctma_0649</name>
</gene>
<feature type="signal peptide" evidence="1">
    <location>
        <begin position="1"/>
        <end position="19"/>
    </location>
</feature>
<evidence type="ECO:0000256" key="1">
    <source>
        <dbReference type="SAM" id="SignalP"/>
    </source>
</evidence>
<evidence type="ECO:0000313" key="2">
    <source>
        <dbReference type="EMBL" id="WXT99943.1"/>
    </source>
</evidence>
<dbReference type="EMBL" id="CP138327">
    <property type="protein sequence ID" value="WXT99943.1"/>
    <property type="molecule type" value="Genomic_DNA"/>
</dbReference>
<protein>
    <recommendedName>
        <fullName evidence="3">Porin domain-containing protein</fullName>
    </recommendedName>
</protein>
<reference evidence="2" key="1">
    <citation type="submission" date="2023-10" db="EMBL/GenBank/DDBJ databases">
        <title>The first scallop-associated chemosynthetic bacterial symbiont.</title>
        <authorList>
            <person name="Lin Y.-T."/>
            <person name="Sun J."/>
            <person name="Ip J.C.-H."/>
            <person name="He X."/>
            <person name="Gao Z.-M."/>
            <person name="Perez M."/>
            <person name="Xu T."/>
            <person name="Qian P.-Y."/>
            <person name="Qiu J.-W."/>
        </authorList>
    </citation>
    <scope>NUCLEOTIDE SEQUENCE</scope>
    <source>
        <strain evidence="2">Gill1</strain>
    </source>
</reference>
<accession>A0AAU6PG08</accession>
<dbReference type="AlphaFoldDB" id="A0AAU6PG08"/>
<sequence length="357" mass="36304">MKKIMIAAVAATMASVSMADISIKGDAYIQYADNAIGKADNADDTTANRKRINLNVTGKSGATSVVISLRNDDNNNTGAVEGTGASGGNIKTHQFYLTTKVGPVDIKAGDFYTTTGLGAVYKGASFSDALDLSTKVGNATIGVLTTDNSNAAGGTAVYASTKIANVDVMIEHSADKNEVNADSLGYTNIAAKGTFNGISVAAEKNNSKVDEANTTLIHVGGKANGIKWDVAQLKNGDAIHAGNAKFAPLGSMLVGTAARGGTSTAVADSGDFSKITGVAVSTKLAGNTVKAIYTNLKTSGTGTSPTTVLNDTIKGTEIILTRALSGGKLTVNLGKISGSESDTANATNTGVRFDVKF</sequence>
<name>A0AAU6PG08_9GAMM</name>
<evidence type="ECO:0008006" key="3">
    <source>
        <dbReference type="Google" id="ProtNLM"/>
    </source>
</evidence>
<keyword evidence="1" id="KW-0732">Signal</keyword>
<organism evidence="2">
    <name type="scientific">Catillopecten margaritatus gill symbiont</name>
    <dbReference type="NCBI Taxonomy" id="3083288"/>
    <lineage>
        <taxon>Bacteria</taxon>
        <taxon>Pseudomonadati</taxon>
        <taxon>Pseudomonadota</taxon>
        <taxon>Gammaproteobacteria</taxon>
        <taxon>sulfur-oxidizing symbionts</taxon>
    </lineage>
</organism>